<accession>A0ABW6QKD0</accession>
<protein>
    <submittedName>
        <fullName evidence="5">Allophanate hydrolase subunit 1</fullName>
    </submittedName>
</protein>
<dbReference type="InterPro" id="IPR029000">
    <property type="entry name" value="Cyclophilin-like_dom_sf"/>
</dbReference>
<dbReference type="Gene3D" id="3.30.1360.40">
    <property type="match status" value="1"/>
</dbReference>
<dbReference type="PANTHER" id="PTHR34698:SF2">
    <property type="entry name" value="5-OXOPROLINASE SUBUNIT B"/>
    <property type="match status" value="1"/>
</dbReference>
<dbReference type="GO" id="GO:0016787">
    <property type="term" value="F:hydrolase activity"/>
    <property type="evidence" value="ECO:0007669"/>
    <property type="project" value="UniProtKB-KW"/>
</dbReference>
<reference evidence="5 6" key="1">
    <citation type="submission" date="2024-10" db="EMBL/GenBank/DDBJ databases">
        <title>The Natural Products Discovery Center: Release of the First 8490 Sequenced Strains for Exploring Actinobacteria Biosynthetic Diversity.</title>
        <authorList>
            <person name="Kalkreuter E."/>
            <person name="Kautsar S.A."/>
            <person name="Yang D."/>
            <person name="Bader C.D."/>
            <person name="Teijaro C.N."/>
            <person name="Fluegel L."/>
            <person name="Davis C.M."/>
            <person name="Simpson J.R."/>
            <person name="Lauterbach L."/>
            <person name="Steele A.D."/>
            <person name="Gui C."/>
            <person name="Meng S."/>
            <person name="Li G."/>
            <person name="Viehrig K."/>
            <person name="Ye F."/>
            <person name="Su P."/>
            <person name="Kiefer A.F."/>
            <person name="Nichols A."/>
            <person name="Cepeda A.J."/>
            <person name="Yan W."/>
            <person name="Fan B."/>
            <person name="Jiang Y."/>
            <person name="Adhikari A."/>
            <person name="Zheng C.-J."/>
            <person name="Schuster L."/>
            <person name="Cowan T.M."/>
            <person name="Smanski M.J."/>
            <person name="Chevrette M.G."/>
            <person name="De Carvalho L.P.S."/>
            <person name="Shen B."/>
        </authorList>
    </citation>
    <scope>NUCLEOTIDE SEQUENCE [LARGE SCALE GENOMIC DNA]</scope>
    <source>
        <strain evidence="5 6">NPDC003040</strain>
    </source>
</reference>
<proteinExistence type="predicted"/>
<dbReference type="EMBL" id="JBIAPI010000001">
    <property type="protein sequence ID" value="MFF3221434.1"/>
    <property type="molecule type" value="Genomic_DNA"/>
</dbReference>
<keyword evidence="3" id="KW-0067">ATP-binding</keyword>
<evidence type="ECO:0000256" key="1">
    <source>
        <dbReference type="ARBA" id="ARBA00022741"/>
    </source>
</evidence>
<comment type="caution">
    <text evidence="5">The sequence shown here is derived from an EMBL/GenBank/DDBJ whole genome shotgun (WGS) entry which is preliminary data.</text>
</comment>
<dbReference type="Proteomes" id="UP001601948">
    <property type="component" value="Unassembled WGS sequence"/>
</dbReference>
<name>A0ABW6QKD0_9NOCA</name>
<dbReference type="SMART" id="SM00796">
    <property type="entry name" value="AHS1"/>
    <property type="match status" value="1"/>
</dbReference>
<evidence type="ECO:0000259" key="4">
    <source>
        <dbReference type="SMART" id="SM00796"/>
    </source>
</evidence>
<dbReference type="PANTHER" id="PTHR34698">
    <property type="entry name" value="5-OXOPROLINASE SUBUNIT B"/>
    <property type="match status" value="1"/>
</dbReference>
<evidence type="ECO:0000256" key="2">
    <source>
        <dbReference type="ARBA" id="ARBA00022801"/>
    </source>
</evidence>
<feature type="domain" description="Carboxyltransferase" evidence="4">
    <location>
        <begin position="11"/>
        <end position="218"/>
    </location>
</feature>
<sequence length="244" mass="25752">MTDPDEVDPDRLIRAAGDCALLITPSRHDDAVKLAAALCARPLDGVCDVLPAAETVLVTLLSPEHADSVRQQLTVLLRALRQPAAEQDSDIVSRGTLSDNDSPHHPLVIPVRYDGADLAEVARLLGISEAEVVAAHTGTVWQCAFVGFAPGFGYLESPDGRLTVPRRPQARTTIPAGAVALAGGYTAVYPRSTPGGWHLIGTTDLPMWDVDREPPSLIHAGGFVRFVEQQGSAELSSANPAGCA</sequence>
<organism evidence="5 6">
    <name type="scientific">Nocardia suismassiliense</name>
    <dbReference type="NCBI Taxonomy" id="2077092"/>
    <lineage>
        <taxon>Bacteria</taxon>
        <taxon>Bacillati</taxon>
        <taxon>Actinomycetota</taxon>
        <taxon>Actinomycetes</taxon>
        <taxon>Mycobacteriales</taxon>
        <taxon>Nocardiaceae</taxon>
        <taxon>Nocardia</taxon>
    </lineage>
</organism>
<keyword evidence="1" id="KW-0547">Nucleotide-binding</keyword>
<evidence type="ECO:0000256" key="3">
    <source>
        <dbReference type="ARBA" id="ARBA00022840"/>
    </source>
</evidence>
<keyword evidence="2 5" id="KW-0378">Hydrolase</keyword>
<evidence type="ECO:0000313" key="6">
    <source>
        <dbReference type="Proteomes" id="UP001601948"/>
    </source>
</evidence>
<dbReference type="Pfam" id="PF02682">
    <property type="entry name" value="CT_C_D"/>
    <property type="match status" value="1"/>
</dbReference>
<dbReference type="RefSeq" id="WP_387712455.1">
    <property type="nucleotide sequence ID" value="NZ_JBIAPI010000001.1"/>
</dbReference>
<evidence type="ECO:0000313" key="5">
    <source>
        <dbReference type="EMBL" id="MFF3221434.1"/>
    </source>
</evidence>
<dbReference type="Gene3D" id="2.40.100.10">
    <property type="entry name" value="Cyclophilin-like"/>
    <property type="match status" value="1"/>
</dbReference>
<dbReference type="SUPFAM" id="SSF50891">
    <property type="entry name" value="Cyclophilin-like"/>
    <property type="match status" value="1"/>
</dbReference>
<dbReference type="InterPro" id="IPR003833">
    <property type="entry name" value="CT_C_D"/>
</dbReference>
<keyword evidence="6" id="KW-1185">Reference proteome</keyword>
<gene>
    <name evidence="5" type="ORF">ACFYV7_01455</name>
</gene>
<dbReference type="InterPro" id="IPR010016">
    <property type="entry name" value="PxpB"/>
</dbReference>